<keyword evidence="1" id="KW-0472">Membrane</keyword>
<feature type="transmembrane region" description="Helical" evidence="1">
    <location>
        <begin position="235"/>
        <end position="253"/>
    </location>
</feature>
<keyword evidence="1" id="KW-0812">Transmembrane</keyword>
<dbReference type="KEGG" id="bgok:Pr1d_33200"/>
<evidence type="ECO:0000256" key="1">
    <source>
        <dbReference type="SAM" id="Phobius"/>
    </source>
</evidence>
<organism evidence="3 4">
    <name type="scientific">Bythopirellula goksoeyrii</name>
    <dbReference type="NCBI Taxonomy" id="1400387"/>
    <lineage>
        <taxon>Bacteria</taxon>
        <taxon>Pseudomonadati</taxon>
        <taxon>Planctomycetota</taxon>
        <taxon>Planctomycetia</taxon>
        <taxon>Pirellulales</taxon>
        <taxon>Lacipirellulaceae</taxon>
        <taxon>Bythopirellula</taxon>
    </lineage>
</organism>
<feature type="signal peptide" evidence="2">
    <location>
        <begin position="1"/>
        <end position="19"/>
    </location>
</feature>
<keyword evidence="1" id="KW-1133">Transmembrane helix</keyword>
<dbReference type="Proteomes" id="UP000323917">
    <property type="component" value="Chromosome"/>
</dbReference>
<keyword evidence="2" id="KW-0732">Signal</keyword>
<dbReference type="EMBL" id="CP042913">
    <property type="protein sequence ID" value="QEG36011.1"/>
    <property type="molecule type" value="Genomic_DNA"/>
</dbReference>
<feature type="chain" id="PRO_5022788677" description="PEP-CTERM protein-sorting domain-containing protein" evidence="2">
    <location>
        <begin position="20"/>
        <end position="260"/>
    </location>
</feature>
<gene>
    <name evidence="3" type="ORF">Pr1d_33200</name>
</gene>
<dbReference type="RefSeq" id="WP_148074436.1">
    <property type="nucleotide sequence ID" value="NZ_CP042913.1"/>
</dbReference>
<proteinExistence type="predicted"/>
<keyword evidence="4" id="KW-1185">Reference proteome</keyword>
<dbReference type="AlphaFoldDB" id="A0A5B9QPG1"/>
<name>A0A5B9QPG1_9BACT</name>
<evidence type="ECO:0008006" key="5">
    <source>
        <dbReference type="Google" id="ProtNLM"/>
    </source>
</evidence>
<protein>
    <recommendedName>
        <fullName evidence="5">PEP-CTERM protein-sorting domain-containing protein</fullName>
    </recommendedName>
</protein>
<evidence type="ECO:0000313" key="4">
    <source>
        <dbReference type="Proteomes" id="UP000323917"/>
    </source>
</evidence>
<evidence type="ECO:0000313" key="3">
    <source>
        <dbReference type="EMBL" id="QEG36011.1"/>
    </source>
</evidence>
<sequence precursor="true">MLRNLFFSLCVLSVFVAQSQASLQIVSTNNGIPVSTANTNYVNFDIGSVTDNGGGNYTAANYSSSADPLGSIDVNITPNSQFASLPNTSSYAAPWIGLGNGAAMTTLFGNPASDTGAQDSTQYVSSGSNLGNTTNAQVELLFSSGQQYLGLLWGSVDSDPVDYNELTFYFDDNTTETINGTQVSLAAGGNQGDTGTYYVNIDSDKPFSKVVATSSKFAFEFDNLAYSVDRIVPEASTIAVWSVLSLIGVGAAYRKRAKLA</sequence>
<accession>A0A5B9QPG1</accession>
<evidence type="ECO:0000256" key="2">
    <source>
        <dbReference type="SAM" id="SignalP"/>
    </source>
</evidence>
<dbReference type="OrthoDB" id="284639at2"/>
<reference evidence="3 4" key="1">
    <citation type="submission" date="2019-08" db="EMBL/GenBank/DDBJ databases">
        <title>Deep-cultivation of Planctomycetes and their phenomic and genomic characterization uncovers novel biology.</title>
        <authorList>
            <person name="Wiegand S."/>
            <person name="Jogler M."/>
            <person name="Boedeker C."/>
            <person name="Pinto D."/>
            <person name="Vollmers J."/>
            <person name="Rivas-Marin E."/>
            <person name="Kohn T."/>
            <person name="Peeters S.H."/>
            <person name="Heuer A."/>
            <person name="Rast P."/>
            <person name="Oberbeckmann S."/>
            <person name="Bunk B."/>
            <person name="Jeske O."/>
            <person name="Meyerdierks A."/>
            <person name="Storesund J.E."/>
            <person name="Kallscheuer N."/>
            <person name="Luecker S."/>
            <person name="Lage O.M."/>
            <person name="Pohl T."/>
            <person name="Merkel B.J."/>
            <person name="Hornburger P."/>
            <person name="Mueller R.-W."/>
            <person name="Bruemmer F."/>
            <person name="Labrenz M."/>
            <person name="Spormann A.M."/>
            <person name="Op den Camp H."/>
            <person name="Overmann J."/>
            <person name="Amann R."/>
            <person name="Jetten M.S.M."/>
            <person name="Mascher T."/>
            <person name="Medema M.H."/>
            <person name="Devos D.P."/>
            <person name="Kaster A.-K."/>
            <person name="Ovreas L."/>
            <person name="Rohde M."/>
            <person name="Galperin M.Y."/>
            <person name="Jogler C."/>
        </authorList>
    </citation>
    <scope>NUCLEOTIDE SEQUENCE [LARGE SCALE GENOMIC DNA]</scope>
    <source>
        <strain evidence="3 4">Pr1d</strain>
    </source>
</reference>